<sequence>MNHLVLEFLKVTQAAAIASNPWVGRGRKMEADDAATTAMREVLGQIQMDGVVVIGEGELDEAPMLYIGERLGSGQGPQLDIAVDPLEGTNLVAGGMNNSSAVIAIAPRGCLLHAPDMYMEKLAVGRGAAGAIDLEAPLIDNVRSTAAALGKTLGEMTVMVQYRDRHREAIQAIREAGARIRLFDDGDVTCSIASSIEGSGVDLFYGIGGAPEGVISAVAIKCLGGEMQARLLPSGDAEYDRCQAMGLGDPGQRLALGDMVRSDECIFAATGITSGLLLNGIHLQADGSLITHSLVTCGQPHGIHFVRSVHANRKAG</sequence>
<evidence type="ECO:0000256" key="6">
    <source>
        <dbReference type="ARBA" id="ARBA00023277"/>
    </source>
</evidence>
<dbReference type="FunFam" id="3.40.190.90:FF:000001">
    <property type="entry name" value="Fructose-1,6-bisphosphatase"/>
    <property type="match status" value="1"/>
</dbReference>
<dbReference type="GO" id="GO:0005829">
    <property type="term" value="C:cytosol"/>
    <property type="evidence" value="ECO:0007669"/>
    <property type="project" value="TreeGrafter"/>
</dbReference>
<proteinExistence type="inferred from homology"/>
<feature type="binding site" evidence="10">
    <location>
        <begin position="163"/>
        <end position="165"/>
    </location>
    <ligand>
        <name>substrate</name>
    </ligand>
</feature>
<evidence type="ECO:0000313" key="12">
    <source>
        <dbReference type="Proteomes" id="UP000293142"/>
    </source>
</evidence>
<dbReference type="PANTHER" id="PTHR30447">
    <property type="entry name" value="FRUCTOSE-1,6-BISPHOSPHATASE CLASS 2"/>
    <property type="match status" value="1"/>
</dbReference>
<feature type="binding site" evidence="10">
    <location>
        <position position="118"/>
    </location>
    <ligand>
        <name>substrate</name>
    </ligand>
</feature>
<evidence type="ECO:0000256" key="4">
    <source>
        <dbReference type="ARBA" id="ARBA00022801"/>
    </source>
</evidence>
<dbReference type="GO" id="GO:0046872">
    <property type="term" value="F:metal ion binding"/>
    <property type="evidence" value="ECO:0007669"/>
    <property type="project" value="UniProtKB-KW"/>
</dbReference>
<evidence type="ECO:0000256" key="8">
    <source>
        <dbReference type="PIRNR" id="PIRNR004532"/>
    </source>
</evidence>
<evidence type="ECO:0000256" key="10">
    <source>
        <dbReference type="PIRSR" id="PIRSR004532-2"/>
    </source>
</evidence>
<keyword evidence="6 8" id="KW-0119">Carbohydrate metabolism</keyword>
<feature type="binding site" evidence="9">
    <location>
        <position position="32"/>
    </location>
    <ligand>
        <name>Mn(2+)</name>
        <dbReference type="ChEBI" id="CHEBI:29035"/>
        <label>1</label>
    </ligand>
</feature>
<dbReference type="GO" id="GO:0042132">
    <property type="term" value="F:fructose 1,6-bisphosphate 1-phosphatase activity"/>
    <property type="evidence" value="ECO:0007669"/>
    <property type="project" value="UniProtKB-EC"/>
</dbReference>
<feature type="binding site" evidence="10">
    <location>
        <begin position="185"/>
        <end position="187"/>
    </location>
    <ligand>
        <name>substrate</name>
    </ligand>
</feature>
<evidence type="ECO:0000256" key="3">
    <source>
        <dbReference type="ARBA" id="ARBA00022723"/>
    </source>
</evidence>
<comment type="similarity">
    <text evidence="2 8">Belongs to the FBPase class 2 family.</text>
</comment>
<dbReference type="SUPFAM" id="SSF56655">
    <property type="entry name" value="Carbohydrate phosphatase"/>
    <property type="match status" value="1"/>
</dbReference>
<dbReference type="Pfam" id="PF03320">
    <property type="entry name" value="FBPase_glpX"/>
    <property type="match status" value="1"/>
</dbReference>
<feature type="binding site" evidence="10">
    <location>
        <position position="209"/>
    </location>
    <ligand>
        <name>substrate</name>
    </ligand>
</feature>
<evidence type="ECO:0000313" key="11">
    <source>
        <dbReference type="EMBL" id="TBL74627.1"/>
    </source>
</evidence>
<evidence type="ECO:0000256" key="9">
    <source>
        <dbReference type="PIRSR" id="PIRSR004532-1"/>
    </source>
</evidence>
<keyword evidence="12" id="KW-1185">Reference proteome</keyword>
<dbReference type="RefSeq" id="WP_131016212.1">
    <property type="nucleotide sequence ID" value="NZ_SIRE01000019.1"/>
</dbReference>
<dbReference type="OrthoDB" id="9779353at2"/>
<dbReference type="EMBL" id="SIRE01000019">
    <property type="protein sequence ID" value="TBL74627.1"/>
    <property type="molecule type" value="Genomic_DNA"/>
</dbReference>
<name>A0A4Q9DJP9_9BACL</name>
<feature type="binding site" evidence="9">
    <location>
        <position position="87"/>
    </location>
    <ligand>
        <name>Mn(2+)</name>
        <dbReference type="ChEBI" id="CHEBI:29035"/>
        <label>2</label>
    </ligand>
</feature>
<organism evidence="11 12">
    <name type="scientific">Paenibacillus thalictri</name>
    <dbReference type="NCBI Taxonomy" id="2527873"/>
    <lineage>
        <taxon>Bacteria</taxon>
        <taxon>Bacillati</taxon>
        <taxon>Bacillota</taxon>
        <taxon>Bacilli</taxon>
        <taxon>Bacillales</taxon>
        <taxon>Paenibacillaceae</taxon>
        <taxon>Paenibacillus</taxon>
    </lineage>
</organism>
<gene>
    <name evidence="11" type="primary">glpX</name>
    <name evidence="11" type="ORF">EYB31_25250</name>
</gene>
<dbReference type="GO" id="GO:0030388">
    <property type="term" value="P:fructose 1,6-bisphosphate metabolic process"/>
    <property type="evidence" value="ECO:0007669"/>
    <property type="project" value="TreeGrafter"/>
</dbReference>
<keyword evidence="4 11" id="KW-0378">Hydrolase</keyword>
<dbReference type="NCBIfam" id="TIGR00330">
    <property type="entry name" value="glpX"/>
    <property type="match status" value="1"/>
</dbReference>
<feature type="binding site" evidence="10">
    <location>
        <begin position="87"/>
        <end position="89"/>
    </location>
    <ligand>
        <name>substrate</name>
    </ligand>
</feature>
<dbReference type="Gene3D" id="3.40.190.90">
    <property type="match status" value="1"/>
</dbReference>
<dbReference type="PANTHER" id="PTHR30447:SF0">
    <property type="entry name" value="FRUCTOSE-1,6-BISPHOSPHATASE 1 CLASS 2-RELATED"/>
    <property type="match status" value="1"/>
</dbReference>
<protein>
    <recommendedName>
        <fullName evidence="8">Fructose-1,6-bisphosphatase</fullName>
    </recommendedName>
</protein>
<dbReference type="PIRSF" id="PIRSF004532">
    <property type="entry name" value="GlpX"/>
    <property type="match status" value="1"/>
</dbReference>
<dbReference type="GO" id="GO:0006071">
    <property type="term" value="P:glycerol metabolic process"/>
    <property type="evidence" value="ECO:0007669"/>
    <property type="project" value="InterPro"/>
</dbReference>
<evidence type="ECO:0000256" key="2">
    <source>
        <dbReference type="ARBA" id="ARBA00008989"/>
    </source>
</evidence>
<keyword evidence="3 9" id="KW-0479">Metal-binding</keyword>
<evidence type="ECO:0000256" key="5">
    <source>
        <dbReference type="ARBA" id="ARBA00023211"/>
    </source>
</evidence>
<dbReference type="CDD" id="cd01516">
    <property type="entry name" value="FBPase_glpX"/>
    <property type="match status" value="1"/>
</dbReference>
<evidence type="ECO:0000256" key="7">
    <source>
        <dbReference type="ARBA" id="ARBA00024331"/>
    </source>
</evidence>
<dbReference type="Gene3D" id="3.30.540.10">
    <property type="entry name" value="Fructose-1,6-Bisphosphatase, subunit A, domain 1"/>
    <property type="match status" value="1"/>
</dbReference>
<comment type="cofactor">
    <cofactor evidence="9">
        <name>Mn(2+)</name>
        <dbReference type="ChEBI" id="CHEBI:29035"/>
    </cofactor>
</comment>
<feature type="binding site" evidence="9">
    <location>
        <position position="212"/>
    </location>
    <ligand>
        <name>Mn(2+)</name>
        <dbReference type="ChEBI" id="CHEBI:29035"/>
        <label>2</label>
    </ligand>
</feature>
<dbReference type="AlphaFoldDB" id="A0A4Q9DJP9"/>
<reference evidence="11 12" key="1">
    <citation type="submission" date="2019-02" db="EMBL/GenBank/DDBJ databases">
        <title>Paenibacillus sp. nov., isolated from surface-sterilized tissue of Thalictrum simplex L.</title>
        <authorList>
            <person name="Tuo L."/>
        </authorList>
    </citation>
    <scope>NUCLEOTIDE SEQUENCE [LARGE SCALE GENOMIC DNA]</scope>
    <source>
        <strain evidence="11 12">N2SHLJ1</strain>
    </source>
</reference>
<dbReference type="Proteomes" id="UP000293142">
    <property type="component" value="Unassembled WGS sequence"/>
</dbReference>
<dbReference type="InterPro" id="IPR004464">
    <property type="entry name" value="FBPase_class-2/SBPase"/>
</dbReference>
<feature type="binding site" evidence="9">
    <location>
        <position position="56"/>
    </location>
    <ligand>
        <name>Mn(2+)</name>
        <dbReference type="ChEBI" id="CHEBI:29035"/>
        <label>1</label>
    </ligand>
</feature>
<dbReference type="GO" id="GO:0006094">
    <property type="term" value="P:gluconeogenesis"/>
    <property type="evidence" value="ECO:0007669"/>
    <property type="project" value="InterPro"/>
</dbReference>
<feature type="binding site" evidence="9">
    <location>
        <position position="84"/>
    </location>
    <ligand>
        <name>Mn(2+)</name>
        <dbReference type="ChEBI" id="CHEBI:29035"/>
        <label>2</label>
    </ligand>
</feature>
<comment type="caution">
    <text evidence="11">The sequence shown here is derived from an EMBL/GenBank/DDBJ whole genome shotgun (WGS) entry which is preliminary data.</text>
</comment>
<keyword evidence="5 9" id="KW-0464">Manganese</keyword>
<comment type="catalytic activity">
    <reaction evidence="1">
        <text>beta-D-fructose 1,6-bisphosphate + H2O = beta-D-fructose 6-phosphate + phosphate</text>
        <dbReference type="Rhea" id="RHEA:11064"/>
        <dbReference type="ChEBI" id="CHEBI:15377"/>
        <dbReference type="ChEBI" id="CHEBI:32966"/>
        <dbReference type="ChEBI" id="CHEBI:43474"/>
        <dbReference type="ChEBI" id="CHEBI:57634"/>
        <dbReference type="EC" id="3.1.3.11"/>
    </reaction>
</comment>
<accession>A0A4Q9DJP9</accession>
<evidence type="ECO:0000256" key="1">
    <source>
        <dbReference type="ARBA" id="ARBA00001273"/>
    </source>
</evidence>
<comment type="pathway">
    <text evidence="7">Carbohydrate biosynthesis.</text>
</comment>